<dbReference type="PANTHER" id="PTHR12689:SF4">
    <property type="entry name" value="PROTEIN AAR2 HOMOLOG"/>
    <property type="match status" value="1"/>
</dbReference>
<evidence type="ECO:0000313" key="4">
    <source>
        <dbReference type="EMBL" id="EPZ35150.1"/>
    </source>
</evidence>
<evidence type="ECO:0000256" key="1">
    <source>
        <dbReference type="ARBA" id="ARBA00006281"/>
    </source>
</evidence>
<dbReference type="Gene3D" id="2.60.34.20">
    <property type="match status" value="1"/>
</dbReference>
<dbReference type="STRING" id="988480.A0A075AXX6"/>
<evidence type="ECO:0000259" key="3">
    <source>
        <dbReference type="Pfam" id="PF20981"/>
    </source>
</evidence>
<comment type="similarity">
    <text evidence="1">Belongs to the AAR2 family.</text>
</comment>
<dbReference type="InterPro" id="IPR038514">
    <property type="entry name" value="AAR2_C_sf"/>
</dbReference>
<dbReference type="InterPro" id="IPR038516">
    <property type="entry name" value="AAR2_N_sf"/>
</dbReference>
<dbReference type="PANTHER" id="PTHR12689">
    <property type="entry name" value="A1 CISTRON SPLICING FACTOR AAR2-RELATED"/>
    <property type="match status" value="1"/>
</dbReference>
<dbReference type="GO" id="GO:0000244">
    <property type="term" value="P:spliceosomal tri-snRNP complex assembly"/>
    <property type="evidence" value="ECO:0007669"/>
    <property type="project" value="TreeGrafter"/>
</dbReference>
<dbReference type="OrthoDB" id="201752at2759"/>
<organism evidence="4 5">
    <name type="scientific">Rozella allomycis (strain CSF55)</name>
    <dbReference type="NCBI Taxonomy" id="988480"/>
    <lineage>
        <taxon>Eukaryota</taxon>
        <taxon>Fungi</taxon>
        <taxon>Fungi incertae sedis</taxon>
        <taxon>Cryptomycota</taxon>
        <taxon>Cryptomycota incertae sedis</taxon>
        <taxon>Rozella</taxon>
    </lineage>
</organism>
<protein>
    <submittedName>
        <fullName evidence="4">A1 cistron-splicing factor, AAR2 domain-containing protein</fullName>
    </submittedName>
</protein>
<dbReference type="InterPro" id="IPR033647">
    <property type="entry name" value="Aar2_N"/>
</dbReference>
<proteinExistence type="inferred from homology"/>
<dbReference type="Pfam" id="PF05282">
    <property type="entry name" value="AAR2"/>
    <property type="match status" value="1"/>
</dbReference>
<dbReference type="InterPro" id="IPR007946">
    <property type="entry name" value="AAR2"/>
</dbReference>
<dbReference type="Pfam" id="PF20981">
    <property type="entry name" value="AAR2_1st"/>
    <property type="match status" value="1"/>
</dbReference>
<accession>A0A075AXX6</accession>
<gene>
    <name evidence="4" type="ORF">O9G_003639</name>
</gene>
<feature type="domain" description="AAR2 C-terminal" evidence="2">
    <location>
        <begin position="103"/>
        <end position="266"/>
    </location>
</feature>
<evidence type="ECO:0000259" key="2">
    <source>
        <dbReference type="Pfam" id="PF05282"/>
    </source>
</evidence>
<dbReference type="EMBL" id="KE560862">
    <property type="protein sequence ID" value="EPZ35150.1"/>
    <property type="molecule type" value="Genomic_DNA"/>
</dbReference>
<name>A0A075AXX6_ROZAC</name>
<dbReference type="AlphaFoldDB" id="A0A075AXX6"/>
<dbReference type="HOGENOM" id="CLU_1023610_0_0_1"/>
<evidence type="ECO:0000313" key="5">
    <source>
        <dbReference type="Proteomes" id="UP000030755"/>
    </source>
</evidence>
<dbReference type="CDD" id="cd13778">
    <property type="entry name" value="Aar2_C"/>
    <property type="match status" value="1"/>
</dbReference>
<feature type="domain" description="AAR2 N-terminal" evidence="3">
    <location>
        <begin position="7"/>
        <end position="42"/>
    </location>
</feature>
<dbReference type="InterPro" id="IPR033648">
    <property type="entry name" value="AAR2_C"/>
</dbReference>
<dbReference type="Gene3D" id="1.25.40.550">
    <property type="entry name" value="Aar2, C-terminal domain-like"/>
    <property type="match status" value="1"/>
</dbReference>
<sequence>MEEFYADIRELDPFLGPYPYESYKRWQKLTSHISEKVVDKVLQNRNLNTMMSGSQNDLPVFSSDYLKDETFDLGVDSKGKGPKTTNEARCTEKNKDENTRIIFTSIDLRRSIPQNPSNEELAKYGMDKSHLLRSLINNEFSSKINVMIQVGYNNLLGELQLAYLALLTAFNYDGFEQWKKIVALICYSEEAINQIPDLFENFISILRVQLEGKKDDFMVDLFSSENFLNESLMFFKETIDDTNLPELKKKWLKLEKHLKTQFGWSFVEENCI</sequence>
<keyword evidence="5" id="KW-1185">Reference proteome</keyword>
<reference evidence="4 5" key="1">
    <citation type="journal article" date="2013" name="Curr. Biol.">
        <title>Shared signatures of parasitism and phylogenomics unite Cryptomycota and microsporidia.</title>
        <authorList>
            <person name="James T.Y."/>
            <person name="Pelin A."/>
            <person name="Bonen L."/>
            <person name="Ahrendt S."/>
            <person name="Sain D."/>
            <person name="Corradi N."/>
            <person name="Stajich J.E."/>
        </authorList>
    </citation>
    <scope>NUCLEOTIDE SEQUENCE [LARGE SCALE GENOMIC DNA]</scope>
    <source>
        <strain evidence="4 5">CSF55</strain>
    </source>
</reference>
<dbReference type="Proteomes" id="UP000030755">
    <property type="component" value="Unassembled WGS sequence"/>
</dbReference>